<dbReference type="RefSeq" id="WP_052518470.1">
    <property type="nucleotide sequence ID" value="NZ_JPMI01000142.1"/>
</dbReference>
<dbReference type="Pfam" id="PF00691">
    <property type="entry name" value="OmpA"/>
    <property type="match status" value="1"/>
</dbReference>
<dbReference type="PANTHER" id="PTHR30329">
    <property type="entry name" value="STATOR ELEMENT OF FLAGELLAR MOTOR COMPLEX"/>
    <property type="match status" value="1"/>
</dbReference>
<name>A0A084SSR9_9BACT</name>
<feature type="domain" description="OmpA-like" evidence="2">
    <location>
        <begin position="283"/>
        <end position="404"/>
    </location>
</feature>
<evidence type="ECO:0000259" key="2">
    <source>
        <dbReference type="PROSITE" id="PS51123"/>
    </source>
</evidence>
<keyword evidence="1" id="KW-0472">Membrane</keyword>
<organism evidence="3 4">
    <name type="scientific">Archangium violaceum Cb vi76</name>
    <dbReference type="NCBI Taxonomy" id="1406225"/>
    <lineage>
        <taxon>Bacteria</taxon>
        <taxon>Pseudomonadati</taxon>
        <taxon>Myxococcota</taxon>
        <taxon>Myxococcia</taxon>
        <taxon>Myxococcales</taxon>
        <taxon>Cystobacterineae</taxon>
        <taxon>Archangiaceae</taxon>
        <taxon>Archangium</taxon>
    </lineage>
</organism>
<protein>
    <recommendedName>
        <fullName evidence="2">OmpA-like domain-containing protein</fullName>
    </recommendedName>
</protein>
<dbReference type="InterPro" id="IPR036737">
    <property type="entry name" value="OmpA-like_sf"/>
</dbReference>
<proteinExistence type="predicted"/>
<sequence>MPKAGKILADLNVADFIGDMALAVADAQAKLDQNSIDQSLRLGQTVLPGMTQNLLSLGLQPAFYHFQYADLEMHLNIYYSTAIDFGVNFNLDRENESSNYDLQTEAVSGTATITVQDGQGIPPTGKVALTANSGGQLTVGSTTYALYPQGSPAPATGEPVELGTSLWQSAQESLLVALRNNSVWTNQATGDLQGVFMQWVTVSGVTSSTNRPDLYACDKATITVRTSPQGAPGDNFVIASLDSVSPPPSLELPSGSGSPHTSANGTVAGALAEIGAAIDPGFVMVTGGECNRALFFDHDEDETPRGYGADTQPLVTLDAVAALMAAYPSARVTLVGWADMTGGANNYNKGLSLRRAESMKQALVSRGVPAARIERPVGNGATQDFSGTDKAANRRVVITFTGLPDVLVARTSHPTAAWTGAPSGRQARIVPRTASPGASPPTPVVTFRGRDYTEGTDFQVGATAESTAENLANAIRTANANTAYGAFNRGDRIYLHGPGDYALYTLFARTPTAPTLSAAGSVRVAEPFGNGSPPASPQVRDTVVIESVQLVAVGVGTTPQANEFALGVSAAETARNLADAINAGAAAGTLPAGMRAQAAGNTVNLTGPTGTMLGTSNRNAFLLSGPRIGGRSSVSRKETSDRELRALNVDAHLSVKHELNVSGSSTIKARLVAVPAPPQFLQAIGDYLERWYP</sequence>
<dbReference type="EMBL" id="JPMI01000142">
    <property type="protein sequence ID" value="KFA91504.1"/>
    <property type="molecule type" value="Genomic_DNA"/>
</dbReference>
<gene>
    <name evidence="3" type="ORF">Q664_22145</name>
</gene>
<dbReference type="PANTHER" id="PTHR30329:SF21">
    <property type="entry name" value="LIPOPROTEIN YIAD-RELATED"/>
    <property type="match status" value="1"/>
</dbReference>
<dbReference type="InterPro" id="IPR006665">
    <property type="entry name" value="OmpA-like"/>
</dbReference>
<dbReference type="Gene3D" id="3.30.1330.60">
    <property type="entry name" value="OmpA-like domain"/>
    <property type="match status" value="1"/>
</dbReference>
<dbReference type="CDD" id="cd07185">
    <property type="entry name" value="OmpA_C-like"/>
    <property type="match status" value="1"/>
</dbReference>
<dbReference type="GO" id="GO:0016020">
    <property type="term" value="C:membrane"/>
    <property type="evidence" value="ECO:0007669"/>
    <property type="project" value="UniProtKB-UniRule"/>
</dbReference>
<dbReference type="InterPro" id="IPR050330">
    <property type="entry name" value="Bact_OuterMem_StrucFunc"/>
</dbReference>
<dbReference type="AlphaFoldDB" id="A0A084SSR9"/>
<dbReference type="SUPFAM" id="SSF103088">
    <property type="entry name" value="OmpA-like"/>
    <property type="match status" value="1"/>
</dbReference>
<dbReference type="PROSITE" id="PS51123">
    <property type="entry name" value="OMPA_2"/>
    <property type="match status" value="1"/>
</dbReference>
<evidence type="ECO:0000256" key="1">
    <source>
        <dbReference type="PROSITE-ProRule" id="PRU00473"/>
    </source>
</evidence>
<evidence type="ECO:0000313" key="4">
    <source>
        <dbReference type="Proteomes" id="UP000028547"/>
    </source>
</evidence>
<comment type="caution">
    <text evidence="3">The sequence shown here is derived from an EMBL/GenBank/DDBJ whole genome shotgun (WGS) entry which is preliminary data.</text>
</comment>
<accession>A0A084SSR9</accession>
<dbReference type="Proteomes" id="UP000028547">
    <property type="component" value="Unassembled WGS sequence"/>
</dbReference>
<reference evidence="3 4" key="1">
    <citation type="submission" date="2014-07" db="EMBL/GenBank/DDBJ databases">
        <title>Draft Genome Sequence of Gephyronic Acid Producer, Cystobacter violaceus Strain Cb vi76.</title>
        <authorList>
            <person name="Stevens D.C."/>
            <person name="Young J."/>
            <person name="Carmichael R."/>
            <person name="Tan J."/>
            <person name="Taylor R.E."/>
        </authorList>
    </citation>
    <scope>NUCLEOTIDE SEQUENCE [LARGE SCALE GENOMIC DNA]</scope>
    <source>
        <strain evidence="3 4">Cb vi76</strain>
    </source>
</reference>
<evidence type="ECO:0000313" key="3">
    <source>
        <dbReference type="EMBL" id="KFA91504.1"/>
    </source>
</evidence>